<accession>A0A514A5D3</accession>
<protein>
    <submittedName>
        <fullName evidence="1">Uncharacterized protein</fullName>
    </submittedName>
</protein>
<dbReference type="Proteomes" id="UP000319202">
    <property type="component" value="Segment"/>
</dbReference>
<organism evidence="1 2">
    <name type="scientific">Gordonia phage Ziko</name>
    <dbReference type="NCBI Taxonomy" id="2591193"/>
    <lineage>
        <taxon>Viruses</taxon>
        <taxon>Duplodnaviria</taxon>
        <taxon>Heunggongvirae</taxon>
        <taxon>Uroviricota</taxon>
        <taxon>Caudoviricetes</taxon>
        <taxon>Ronaldovirus</taxon>
        <taxon>Ronaldovirus ronaldo</taxon>
    </lineage>
</organism>
<dbReference type="EMBL" id="MK919478">
    <property type="protein sequence ID" value="QDH48484.1"/>
    <property type="molecule type" value="Genomic_DNA"/>
</dbReference>
<sequence length="54" mass="6064">MRDMVITYPYPSTPTPTPSYTTSTLGRLGIWSTPTYRTVTFVVGRLYSGTEVED</sequence>
<proteinExistence type="predicted"/>
<reference evidence="1 2" key="1">
    <citation type="submission" date="2019-05" db="EMBL/GenBank/DDBJ databases">
        <authorList>
            <person name="Hammer B.W."/>
            <person name="Bultman M.N."/>
            <person name="Callewaert L."/>
            <person name="Holmes X.D."/>
            <person name="Kurz K.E."/>
            <person name="Mukundan A."/>
            <person name="Rutledge M.R."/>
            <person name="Saini P."/>
            <person name="Searly J."/>
            <person name="Butela K.A."/>
            <person name="Garlena R.A."/>
            <person name="Russell D.A."/>
            <person name="Pope W.H."/>
            <person name="Jacobs-Sera D."/>
            <person name="Hatfull G.F."/>
        </authorList>
    </citation>
    <scope>NUCLEOTIDE SEQUENCE [LARGE SCALE GENOMIC DNA]</scope>
</reference>
<evidence type="ECO:0000313" key="2">
    <source>
        <dbReference type="Proteomes" id="UP000319202"/>
    </source>
</evidence>
<evidence type="ECO:0000313" key="1">
    <source>
        <dbReference type="EMBL" id="QDH48484.1"/>
    </source>
</evidence>
<gene>
    <name evidence="1" type="primary">148</name>
    <name evidence="1" type="ORF">SEA_ZIKO_148</name>
</gene>
<name>A0A514A5D3_9CAUD</name>